<accession>A0ACC5YQ62</accession>
<sequence>MLKNFSPESVVMTAVTTTHVTRQATTETHHPSSTASLSTHSTFATHSPSKVTQDMNETLPTNSVSPETSIHLTATTSQSHTLPHGEITTTDQTKTALVVGDSSGTTALRTTKLASVTTILSSTEEPASSNNGEDTLARNPGLVAILCIFFIILALVIVVAIAKIISCRKSSQFERLEDLPMNKMNEDAPFARYPPK</sequence>
<organism evidence="1 2">
    <name type="scientific">Pangasius djambal</name>
    <dbReference type="NCBI Taxonomy" id="1691987"/>
    <lineage>
        <taxon>Eukaryota</taxon>
        <taxon>Metazoa</taxon>
        <taxon>Chordata</taxon>
        <taxon>Craniata</taxon>
        <taxon>Vertebrata</taxon>
        <taxon>Euteleostomi</taxon>
        <taxon>Actinopterygii</taxon>
        <taxon>Neopterygii</taxon>
        <taxon>Teleostei</taxon>
        <taxon>Ostariophysi</taxon>
        <taxon>Siluriformes</taxon>
        <taxon>Pangasiidae</taxon>
        <taxon>Pangasius</taxon>
    </lineage>
</organism>
<dbReference type="EMBL" id="CM040985">
    <property type="protein sequence ID" value="MCJ8737819.1"/>
    <property type="molecule type" value="Genomic_DNA"/>
</dbReference>
<reference evidence="1" key="1">
    <citation type="submission" date="2020-02" db="EMBL/GenBank/DDBJ databases">
        <title>Genome sequencing of the panga catfish, Pangasius djambal.</title>
        <authorList>
            <person name="Wen M."/>
            <person name="Zahm M."/>
            <person name="Roques C."/>
            <person name="Cabau C."/>
            <person name="Klopp C."/>
            <person name="Donnadieu C."/>
            <person name="Jouanno E."/>
            <person name="Avarre J.-C."/>
            <person name="Campet M."/>
            <person name="Ha T."/>
            <person name="Dugue R."/>
            <person name="Lampietro C."/>
            <person name="Louis A."/>
            <person name="Herpin A."/>
            <person name="Echchiki A."/>
            <person name="Berthelot C."/>
            <person name="Parey E."/>
            <person name="Roest-Crollius H."/>
            <person name="Braasch I."/>
            <person name="Postlethwait J.H."/>
            <person name="Bobe J."/>
            <person name="Montfort J."/>
            <person name="Bouchez O."/>
            <person name="Begum T."/>
            <person name="Schartl M."/>
            <person name="Gustiano R."/>
            <person name="Guiguen Y."/>
        </authorList>
    </citation>
    <scope>NUCLEOTIDE SEQUENCE</scope>
    <source>
        <strain evidence="1">Pdj_M5554</strain>
    </source>
</reference>
<protein>
    <submittedName>
        <fullName evidence="1">Uncharacterized protein</fullName>
    </submittedName>
</protein>
<gene>
    <name evidence="1" type="ORF">PDJAM_G00028510</name>
</gene>
<keyword evidence="2" id="KW-1185">Reference proteome</keyword>
<evidence type="ECO:0000313" key="1">
    <source>
        <dbReference type="EMBL" id="MCJ8737819.1"/>
    </source>
</evidence>
<evidence type="ECO:0000313" key="2">
    <source>
        <dbReference type="Proteomes" id="UP000830395"/>
    </source>
</evidence>
<proteinExistence type="predicted"/>
<name>A0ACC5YQ62_9TELE</name>
<comment type="caution">
    <text evidence="1">The sequence shown here is derived from an EMBL/GenBank/DDBJ whole genome shotgun (WGS) entry which is preliminary data.</text>
</comment>
<dbReference type="Proteomes" id="UP000830395">
    <property type="component" value="Chromosome 11"/>
</dbReference>